<accession>A0A5N6U571</accession>
<reference evidence="3 4" key="1">
    <citation type="submission" date="2019-04" db="EMBL/GenBank/DDBJ databases">
        <title>Friends and foes A comparative genomics study of 23 Aspergillus species from section Flavi.</title>
        <authorList>
            <consortium name="DOE Joint Genome Institute"/>
            <person name="Kjaerbolling I."/>
            <person name="Vesth T."/>
            <person name="Frisvad J.C."/>
            <person name="Nybo J.L."/>
            <person name="Theobald S."/>
            <person name="Kildgaard S."/>
            <person name="Isbrandt T."/>
            <person name="Kuo A."/>
            <person name="Sato A."/>
            <person name="Lyhne E.K."/>
            <person name="Kogle M.E."/>
            <person name="Wiebenga A."/>
            <person name="Kun R.S."/>
            <person name="Lubbers R.J."/>
            <person name="Makela M.R."/>
            <person name="Barry K."/>
            <person name="Chovatia M."/>
            <person name="Clum A."/>
            <person name="Daum C."/>
            <person name="Haridas S."/>
            <person name="He G."/>
            <person name="LaButti K."/>
            <person name="Lipzen A."/>
            <person name="Mondo S."/>
            <person name="Riley R."/>
            <person name="Salamov A."/>
            <person name="Simmons B.A."/>
            <person name="Magnuson J.K."/>
            <person name="Henrissat B."/>
            <person name="Mortensen U.H."/>
            <person name="Larsen T.O."/>
            <person name="Devries R.P."/>
            <person name="Grigoriev I.V."/>
            <person name="Machida M."/>
            <person name="Baker S.E."/>
            <person name="Andersen M.R."/>
        </authorList>
    </citation>
    <scope>NUCLEOTIDE SEQUENCE [LARGE SCALE GENOMIC DNA]</scope>
    <source>
        <strain evidence="3 4">IBT 18842</strain>
    </source>
</reference>
<proteinExistence type="predicted"/>
<dbReference type="SUPFAM" id="SSF53474">
    <property type="entry name" value="alpha/beta-Hydrolases"/>
    <property type="match status" value="1"/>
</dbReference>
<evidence type="ECO:0000313" key="4">
    <source>
        <dbReference type="Proteomes" id="UP000325780"/>
    </source>
</evidence>
<organism evidence="3 4">
    <name type="scientific">Aspergillus avenaceus</name>
    <dbReference type="NCBI Taxonomy" id="36643"/>
    <lineage>
        <taxon>Eukaryota</taxon>
        <taxon>Fungi</taxon>
        <taxon>Dikarya</taxon>
        <taxon>Ascomycota</taxon>
        <taxon>Pezizomycotina</taxon>
        <taxon>Eurotiomycetes</taxon>
        <taxon>Eurotiomycetidae</taxon>
        <taxon>Eurotiales</taxon>
        <taxon>Aspergillaceae</taxon>
        <taxon>Aspergillus</taxon>
        <taxon>Aspergillus subgen. Circumdati</taxon>
    </lineage>
</organism>
<name>A0A5N6U571_ASPAV</name>
<gene>
    <name evidence="3" type="ORF">BDV25DRAFT_149636</name>
</gene>
<dbReference type="Pfam" id="PF03959">
    <property type="entry name" value="FSH1"/>
    <property type="match status" value="1"/>
</dbReference>
<dbReference type="Proteomes" id="UP000325780">
    <property type="component" value="Unassembled WGS sequence"/>
</dbReference>
<dbReference type="PANTHER" id="PTHR48070">
    <property type="entry name" value="ESTERASE OVCA2"/>
    <property type="match status" value="1"/>
</dbReference>
<evidence type="ECO:0000259" key="2">
    <source>
        <dbReference type="Pfam" id="PF03959"/>
    </source>
</evidence>
<keyword evidence="4" id="KW-1185">Reference proteome</keyword>
<evidence type="ECO:0000313" key="3">
    <source>
        <dbReference type="EMBL" id="KAE8153361.1"/>
    </source>
</evidence>
<dbReference type="GO" id="GO:0016787">
    <property type="term" value="F:hydrolase activity"/>
    <property type="evidence" value="ECO:0007669"/>
    <property type="project" value="UniProtKB-KW"/>
</dbReference>
<dbReference type="InterPro" id="IPR029058">
    <property type="entry name" value="AB_hydrolase_fold"/>
</dbReference>
<protein>
    <submittedName>
        <fullName evidence="3">Serine hydrolase FSH</fullName>
    </submittedName>
</protein>
<dbReference type="GO" id="GO:0005634">
    <property type="term" value="C:nucleus"/>
    <property type="evidence" value="ECO:0007669"/>
    <property type="project" value="TreeGrafter"/>
</dbReference>
<dbReference type="PANTHER" id="PTHR48070:SF1">
    <property type="entry name" value="SERINE HYDROLASE FSH DOMAIN-CONTAINING PROTEIN"/>
    <property type="match status" value="1"/>
</dbReference>
<dbReference type="InterPro" id="IPR005645">
    <property type="entry name" value="FSH-like_dom"/>
</dbReference>
<dbReference type="EMBL" id="ML742040">
    <property type="protein sequence ID" value="KAE8153361.1"/>
    <property type="molecule type" value="Genomic_DNA"/>
</dbReference>
<feature type="domain" description="Serine hydrolase" evidence="2">
    <location>
        <begin position="8"/>
        <end position="221"/>
    </location>
</feature>
<evidence type="ECO:0000256" key="1">
    <source>
        <dbReference type="ARBA" id="ARBA00022801"/>
    </source>
</evidence>
<dbReference type="AlphaFoldDB" id="A0A5N6U571"/>
<keyword evidence="1 3" id="KW-0378">Hydrolase</keyword>
<sequence>MTKPRNLPRIACFHGGGSNSTIYEVQCAQLSRLLENEFELVYFDGPFLRTPGPGILPAFEDFAPFRSWFKTDGNETEQGDGSGYDFSGRDGVERVWRLMGEAGPGGDWVGVMGFSQGSRIAGGLLLDQQRRVAMGEELGGRPVLKFGVMCMGGGVPMVSEVGYKMGDASEMIEIPTLHVHGLKDNFLSLGRQQYAAYYSPKTKRLYEVDYHHAMPWVKHEVQGLADHIRQIYWDTE</sequence>
<dbReference type="GO" id="GO:0044550">
    <property type="term" value="P:secondary metabolite biosynthetic process"/>
    <property type="evidence" value="ECO:0007669"/>
    <property type="project" value="TreeGrafter"/>
</dbReference>
<dbReference type="Gene3D" id="3.40.50.1820">
    <property type="entry name" value="alpha/beta hydrolase"/>
    <property type="match status" value="1"/>
</dbReference>
<dbReference type="InterPro" id="IPR050593">
    <property type="entry name" value="LovG"/>
</dbReference>
<dbReference type="OrthoDB" id="414698at2759"/>
<dbReference type="GO" id="GO:0005737">
    <property type="term" value="C:cytoplasm"/>
    <property type="evidence" value="ECO:0007669"/>
    <property type="project" value="TreeGrafter"/>
</dbReference>